<feature type="region of interest" description="Disordered" evidence="1">
    <location>
        <begin position="312"/>
        <end position="390"/>
    </location>
</feature>
<feature type="compositionally biased region" description="Basic residues" evidence="1">
    <location>
        <begin position="376"/>
        <end position="390"/>
    </location>
</feature>
<accession>A0A6C0AG43</accession>
<evidence type="ECO:0000313" key="2">
    <source>
        <dbReference type="EMBL" id="QHS78311.1"/>
    </source>
</evidence>
<proteinExistence type="predicted"/>
<evidence type="ECO:0000256" key="1">
    <source>
        <dbReference type="SAM" id="MobiDB-lite"/>
    </source>
</evidence>
<reference evidence="2" key="1">
    <citation type="journal article" date="2020" name="Nature">
        <title>Giant virus diversity and host interactions through global metagenomics.</title>
        <authorList>
            <person name="Schulz F."/>
            <person name="Roux S."/>
            <person name="Paez-Espino D."/>
            <person name="Jungbluth S."/>
            <person name="Walsh D.A."/>
            <person name="Denef V.J."/>
            <person name="McMahon K.D."/>
            <person name="Konstantinidis K.T."/>
            <person name="Eloe-Fadrosh E.A."/>
            <person name="Kyrpides N.C."/>
            <person name="Woyke T."/>
        </authorList>
    </citation>
    <scope>NUCLEOTIDE SEQUENCE</scope>
    <source>
        <strain evidence="2">GVMAG-S-1021933-23</strain>
    </source>
</reference>
<feature type="compositionally biased region" description="Acidic residues" evidence="1">
    <location>
        <begin position="361"/>
        <end position="372"/>
    </location>
</feature>
<sequence length="390" mass="44570">MNETKTTKQKIKDTITPEEFDESNLCTPEIVPVTTDDGIKIFYVNYLYKYEYENEKGDVLPYIAHLKVQFPLLKSRKGIVTKQKVDKNKVPIFQKDGSEKVESKIGVTMNMSDEKQAACCNLPPDERNPDRKTGFYERLKLGLAKKLLEVKGSLGPEIASKKKAEDIAGCFRQFVWFKTDQITGDTIEGSHPSVYFTLKAYGKPGTEGRYETPFYSGIKDANGKFSKTSWDVLSNSTIEFEPLVSFTQLSIIGAGINFKSKTESVIFSSCEKLEDEVLQTDLLEKRFNENRSQIDSLNSKVELLSKMFKETQSLVEEKKPEERKEEPKKTSPKKVTNNYQSDDDEVEPLKPTSGKNLVLPSDDEDEDEDEDEKEKRRLKELKKNKRISKN</sequence>
<name>A0A6C0AG43_9ZZZZ</name>
<dbReference type="AlphaFoldDB" id="A0A6C0AG43"/>
<protein>
    <submittedName>
        <fullName evidence="2">Uncharacterized protein</fullName>
    </submittedName>
</protein>
<dbReference type="EMBL" id="MN740596">
    <property type="protein sequence ID" value="QHS78311.1"/>
    <property type="molecule type" value="Genomic_DNA"/>
</dbReference>
<organism evidence="2">
    <name type="scientific">viral metagenome</name>
    <dbReference type="NCBI Taxonomy" id="1070528"/>
    <lineage>
        <taxon>unclassified sequences</taxon>
        <taxon>metagenomes</taxon>
        <taxon>organismal metagenomes</taxon>
    </lineage>
</organism>
<feature type="compositionally biased region" description="Basic and acidic residues" evidence="1">
    <location>
        <begin position="315"/>
        <end position="329"/>
    </location>
</feature>